<sequence length="134" mass="14329">MAERGIPVEVLDPKVVFPPKISGLRQDNAGQPKSDIMFPPLPNFNSPPLSSSPTSAASRAATNALDRALSNASKKLFGGNRLPTSQDYSSSTSSPRQQEIISARSPDDGGVRDPLEEMILSQFDDLVQKDGCSD</sequence>
<dbReference type="AlphaFoldDB" id="S7PRL9"/>
<proteinExistence type="predicted"/>
<accession>S7PRL9</accession>
<evidence type="ECO:0000256" key="1">
    <source>
        <dbReference type="SAM" id="MobiDB-lite"/>
    </source>
</evidence>
<name>S7PRL9_GLOTA</name>
<feature type="region of interest" description="Disordered" evidence="1">
    <location>
        <begin position="18"/>
        <end position="113"/>
    </location>
</feature>
<dbReference type="HOGENOM" id="CLU_1896451_0_0_1"/>
<feature type="compositionally biased region" description="Low complexity" evidence="1">
    <location>
        <begin position="43"/>
        <end position="68"/>
    </location>
</feature>
<gene>
    <name evidence="2" type="ORF">GLOTRDRAFT_134334</name>
</gene>
<organism evidence="2 3">
    <name type="scientific">Gloeophyllum trabeum (strain ATCC 11539 / FP-39264 / Madison 617)</name>
    <name type="common">Brown rot fungus</name>
    <dbReference type="NCBI Taxonomy" id="670483"/>
    <lineage>
        <taxon>Eukaryota</taxon>
        <taxon>Fungi</taxon>
        <taxon>Dikarya</taxon>
        <taxon>Basidiomycota</taxon>
        <taxon>Agaricomycotina</taxon>
        <taxon>Agaricomycetes</taxon>
        <taxon>Gloeophyllales</taxon>
        <taxon>Gloeophyllaceae</taxon>
        <taxon>Gloeophyllum</taxon>
    </lineage>
</organism>
<reference evidence="2 3" key="1">
    <citation type="journal article" date="2012" name="Science">
        <title>The Paleozoic origin of enzymatic lignin decomposition reconstructed from 31 fungal genomes.</title>
        <authorList>
            <person name="Floudas D."/>
            <person name="Binder M."/>
            <person name="Riley R."/>
            <person name="Barry K."/>
            <person name="Blanchette R.A."/>
            <person name="Henrissat B."/>
            <person name="Martinez A.T."/>
            <person name="Otillar R."/>
            <person name="Spatafora J.W."/>
            <person name="Yadav J.S."/>
            <person name="Aerts A."/>
            <person name="Benoit I."/>
            <person name="Boyd A."/>
            <person name="Carlson A."/>
            <person name="Copeland A."/>
            <person name="Coutinho P.M."/>
            <person name="de Vries R.P."/>
            <person name="Ferreira P."/>
            <person name="Findley K."/>
            <person name="Foster B."/>
            <person name="Gaskell J."/>
            <person name="Glotzer D."/>
            <person name="Gorecki P."/>
            <person name="Heitman J."/>
            <person name="Hesse C."/>
            <person name="Hori C."/>
            <person name="Igarashi K."/>
            <person name="Jurgens J.A."/>
            <person name="Kallen N."/>
            <person name="Kersten P."/>
            <person name="Kohler A."/>
            <person name="Kuees U."/>
            <person name="Kumar T.K.A."/>
            <person name="Kuo A."/>
            <person name="LaButti K."/>
            <person name="Larrondo L.F."/>
            <person name="Lindquist E."/>
            <person name="Ling A."/>
            <person name="Lombard V."/>
            <person name="Lucas S."/>
            <person name="Lundell T."/>
            <person name="Martin R."/>
            <person name="McLaughlin D.J."/>
            <person name="Morgenstern I."/>
            <person name="Morin E."/>
            <person name="Murat C."/>
            <person name="Nagy L.G."/>
            <person name="Nolan M."/>
            <person name="Ohm R.A."/>
            <person name="Patyshakuliyeva A."/>
            <person name="Rokas A."/>
            <person name="Ruiz-Duenas F.J."/>
            <person name="Sabat G."/>
            <person name="Salamov A."/>
            <person name="Samejima M."/>
            <person name="Schmutz J."/>
            <person name="Slot J.C."/>
            <person name="St John F."/>
            <person name="Stenlid J."/>
            <person name="Sun H."/>
            <person name="Sun S."/>
            <person name="Syed K."/>
            <person name="Tsang A."/>
            <person name="Wiebenga A."/>
            <person name="Young D."/>
            <person name="Pisabarro A."/>
            <person name="Eastwood D.C."/>
            <person name="Martin F."/>
            <person name="Cullen D."/>
            <person name="Grigoriev I.V."/>
            <person name="Hibbett D.S."/>
        </authorList>
    </citation>
    <scope>NUCLEOTIDE SEQUENCE [LARGE SCALE GENOMIC DNA]</scope>
    <source>
        <strain evidence="2 3">ATCC 11539</strain>
    </source>
</reference>
<evidence type="ECO:0000313" key="2">
    <source>
        <dbReference type="EMBL" id="EPQ50023.1"/>
    </source>
</evidence>
<keyword evidence="3" id="KW-1185">Reference proteome</keyword>
<protein>
    <submittedName>
        <fullName evidence="2">Uncharacterized protein</fullName>
    </submittedName>
</protein>
<dbReference type="EMBL" id="KB469399">
    <property type="protein sequence ID" value="EPQ50023.1"/>
    <property type="molecule type" value="Genomic_DNA"/>
</dbReference>
<dbReference type="Proteomes" id="UP000030669">
    <property type="component" value="Unassembled WGS sequence"/>
</dbReference>
<evidence type="ECO:0000313" key="3">
    <source>
        <dbReference type="Proteomes" id="UP000030669"/>
    </source>
</evidence>
<dbReference type="STRING" id="670483.S7PRL9"/>
<dbReference type="GeneID" id="19302997"/>
<dbReference type="KEGG" id="gtr:GLOTRDRAFT_134334"/>
<dbReference type="RefSeq" id="XP_007871522.1">
    <property type="nucleotide sequence ID" value="XM_007873331.1"/>
</dbReference>